<feature type="domain" description="HD/PDEase" evidence="2">
    <location>
        <begin position="588"/>
        <end position="697"/>
    </location>
</feature>
<dbReference type="InterPro" id="IPR003607">
    <property type="entry name" value="HD/PDEase_dom"/>
</dbReference>
<sequence length="736" mass="84776">MSKKRLPAKKLELLPILTAVRPRKNITLQYSLPLSLSARQWRKGKNNMSDQEKFTPQFETSKTPEAGPRERHMAYGSERFESATSNNHNEVLLTDTRKVAKIVLGKDVALVLPKNSDEIPKWAGYPTHQESWLPLWFVLLNHAQHRTAEEYAYRQKLNERLTPEDRELMRKAIIFKANEFWQTYKQDTETKEPRKRYKNITRIAQDILLYVDAPETVIENQEEYLTNHRLFPIIQKANDLRRGVGLEQAGDLEAQVEQALADYTSQAGGADKSKEAYEQLQEKLLQNSTDELVVLVPDKNITDADLYANLASYDLMMSEDEHDQDVVSIIPSLEEPQFHQLDTKFGPKLAHERRMDVIAVPENLGTWDVVRGGKESYQPISMILMTHTKPETDAGTQMQERLQKELTPQFVAHHYLGAAEEFLHRDAWGKSFTKRYEGAGVKQIKKVIPLYRVACDLLPRAVYMLKTGKFPAGVENDELWEIGEVKDEAERIQELFKRQNATQDELGELAKTIETKFQKWFADEDYLLFLENMEKIGQLETLTEGGQLQELVRLAGKITELVPGEQAEKVRAAMAMAVSRHKEQHREGGEMYAYHVLRVGTRAAQYAKTQKLENPEILIKAATLHDILEDTPTSEEEIEQKFGKEILEIVKAVSHRDEDEPDEEYLNRVAAGGRLAMLVKRFDRLENLNDLVKAPKEFRLRKLRELEQAIPIWQKIDPEGAVEIEKITREMLLKES</sequence>
<dbReference type="Pfam" id="PF01966">
    <property type="entry name" value="HD"/>
    <property type="match status" value="1"/>
</dbReference>
<dbReference type="Gene3D" id="1.10.3210.10">
    <property type="entry name" value="Hypothetical protein af1432"/>
    <property type="match status" value="1"/>
</dbReference>
<evidence type="ECO:0000259" key="2">
    <source>
        <dbReference type="SMART" id="SM00471"/>
    </source>
</evidence>
<dbReference type="InterPro" id="IPR006674">
    <property type="entry name" value="HD_domain"/>
</dbReference>
<dbReference type="SMART" id="SM00471">
    <property type="entry name" value="HDc"/>
    <property type="match status" value="1"/>
</dbReference>
<evidence type="ECO:0000313" key="3">
    <source>
        <dbReference type="EMBL" id="PIX03096.1"/>
    </source>
</evidence>
<evidence type="ECO:0000256" key="1">
    <source>
        <dbReference type="SAM" id="MobiDB-lite"/>
    </source>
</evidence>
<evidence type="ECO:0000313" key="4">
    <source>
        <dbReference type="Proteomes" id="UP000230505"/>
    </source>
</evidence>
<name>A0A2M7IYB8_9BACT</name>
<reference evidence="4" key="1">
    <citation type="submission" date="2017-09" db="EMBL/GenBank/DDBJ databases">
        <title>Depth-based differentiation of microbial function through sediment-hosted aquifers and enrichment of novel symbionts in the deep terrestrial subsurface.</title>
        <authorList>
            <person name="Probst A.J."/>
            <person name="Ladd B."/>
            <person name="Jarett J.K."/>
            <person name="Geller-Mcgrath D.E."/>
            <person name="Sieber C.M.K."/>
            <person name="Emerson J.B."/>
            <person name="Anantharaman K."/>
            <person name="Thomas B.C."/>
            <person name="Malmstrom R."/>
            <person name="Stieglmeier M."/>
            <person name="Klingl A."/>
            <person name="Woyke T."/>
            <person name="Ryan C.M."/>
            <person name="Banfield J.F."/>
        </authorList>
    </citation>
    <scope>NUCLEOTIDE SEQUENCE [LARGE SCALE GENOMIC DNA]</scope>
</reference>
<comment type="caution">
    <text evidence="3">The sequence shown here is derived from an EMBL/GenBank/DDBJ whole genome shotgun (WGS) entry which is preliminary data.</text>
</comment>
<protein>
    <recommendedName>
        <fullName evidence="2">HD/PDEase domain-containing protein</fullName>
    </recommendedName>
</protein>
<organism evidence="3 4">
    <name type="scientific">bacterium (Candidatus Gribaldobacteria) CG_4_8_14_3_um_filter_42_11</name>
    <dbReference type="NCBI Taxonomy" id="2014267"/>
    <lineage>
        <taxon>Bacteria</taxon>
        <taxon>Candidatus Gribaldobacteria</taxon>
    </lineage>
</organism>
<dbReference type="PANTHER" id="PTHR46246:SF1">
    <property type="entry name" value="GUANOSINE-3',5'-BIS(DIPHOSPHATE) 3'-PYROPHOSPHOHYDROLASE MESH1"/>
    <property type="match status" value="1"/>
</dbReference>
<dbReference type="AlphaFoldDB" id="A0A2M7IYB8"/>
<feature type="region of interest" description="Disordered" evidence="1">
    <location>
        <begin position="45"/>
        <end position="70"/>
    </location>
</feature>
<dbReference type="EMBL" id="PFHV01000058">
    <property type="protein sequence ID" value="PIX03096.1"/>
    <property type="molecule type" value="Genomic_DNA"/>
</dbReference>
<proteinExistence type="predicted"/>
<gene>
    <name evidence="3" type="ORF">COZ78_02175</name>
</gene>
<dbReference type="CDD" id="cd00077">
    <property type="entry name" value="HDc"/>
    <property type="match status" value="1"/>
</dbReference>
<dbReference type="Proteomes" id="UP000230505">
    <property type="component" value="Unassembled WGS sequence"/>
</dbReference>
<dbReference type="SUPFAM" id="SSF109604">
    <property type="entry name" value="HD-domain/PDEase-like"/>
    <property type="match status" value="1"/>
</dbReference>
<dbReference type="GO" id="GO:0008893">
    <property type="term" value="F:guanosine-3',5'-bis(diphosphate) 3'-diphosphatase activity"/>
    <property type="evidence" value="ECO:0007669"/>
    <property type="project" value="TreeGrafter"/>
</dbReference>
<dbReference type="PANTHER" id="PTHR46246">
    <property type="entry name" value="GUANOSINE-3',5'-BIS(DIPHOSPHATE) 3'-PYROPHOSPHOHYDROLASE MESH1"/>
    <property type="match status" value="1"/>
</dbReference>
<accession>A0A2M7IYB8</accession>
<dbReference type="InterPro" id="IPR052194">
    <property type="entry name" value="MESH1"/>
</dbReference>